<dbReference type="Pfam" id="PF00027">
    <property type="entry name" value="cNMP_binding"/>
    <property type="match status" value="1"/>
</dbReference>
<dbReference type="PROSITE" id="PS50042">
    <property type="entry name" value="CNMP_BINDING_3"/>
    <property type="match status" value="1"/>
</dbReference>
<evidence type="ECO:0000313" key="3">
    <source>
        <dbReference type="EMBL" id="WOJ92596.1"/>
    </source>
</evidence>
<dbReference type="InterPro" id="IPR014710">
    <property type="entry name" value="RmlC-like_jellyroll"/>
</dbReference>
<feature type="domain" description="Cyclic nucleotide-binding" evidence="2">
    <location>
        <begin position="158"/>
        <end position="252"/>
    </location>
</feature>
<organism evidence="3 4">
    <name type="scientific">Congregibacter variabilis</name>
    <dbReference type="NCBI Taxonomy" id="3081200"/>
    <lineage>
        <taxon>Bacteria</taxon>
        <taxon>Pseudomonadati</taxon>
        <taxon>Pseudomonadota</taxon>
        <taxon>Gammaproteobacteria</taxon>
        <taxon>Cellvibrionales</taxon>
        <taxon>Halieaceae</taxon>
        <taxon>Congregibacter</taxon>
    </lineage>
</organism>
<evidence type="ECO:0000259" key="2">
    <source>
        <dbReference type="PROSITE" id="PS50042"/>
    </source>
</evidence>
<dbReference type="Proteomes" id="UP001626537">
    <property type="component" value="Chromosome"/>
</dbReference>
<reference evidence="3 4" key="1">
    <citation type="submission" date="2023-10" db="EMBL/GenBank/DDBJ databases">
        <title>Two novel species belonging to the OM43/NOR5 clade.</title>
        <authorList>
            <person name="Park M."/>
        </authorList>
    </citation>
    <scope>NUCLEOTIDE SEQUENCE [LARGE SCALE GENOMIC DNA]</scope>
    <source>
        <strain evidence="3 4">IMCC43200</strain>
    </source>
</reference>
<sequence>MLASVELPADFKLLNQQYRGLVQALLDEIELLPIRVEVAPTQTGNFRGFDPAKFYLVASGTVTARYANRAVYLLEEGDILLPDIAGGRDPDAAVFYGSEAGASLNSYSALEFMQQIFARPSTTKLWTRMLVTYSGMMLRLTAMQTQIDVVTTPGFALYEPGEVIITQGERAQYVFNLTSGLADVLVDDVPVGIISPGEIFGAMAALTHADRSATVRARSRCSVVKVPTSQFTDLIKSNPATIHALLTDMANSIVSLNEQLVQQRSGSKDSPVNSQVDTQGGD</sequence>
<dbReference type="InterPro" id="IPR050397">
    <property type="entry name" value="Env_Response_Regulators"/>
</dbReference>
<dbReference type="PANTHER" id="PTHR24567">
    <property type="entry name" value="CRP FAMILY TRANSCRIPTIONAL REGULATORY PROTEIN"/>
    <property type="match status" value="1"/>
</dbReference>
<dbReference type="SMART" id="SM00100">
    <property type="entry name" value="cNMP"/>
    <property type="match status" value="1"/>
</dbReference>
<evidence type="ECO:0000256" key="1">
    <source>
        <dbReference type="SAM" id="MobiDB-lite"/>
    </source>
</evidence>
<feature type="region of interest" description="Disordered" evidence="1">
    <location>
        <begin position="263"/>
        <end position="282"/>
    </location>
</feature>
<dbReference type="SUPFAM" id="SSF51206">
    <property type="entry name" value="cAMP-binding domain-like"/>
    <property type="match status" value="1"/>
</dbReference>
<dbReference type="EMBL" id="CP136864">
    <property type="protein sequence ID" value="WOJ92596.1"/>
    <property type="molecule type" value="Genomic_DNA"/>
</dbReference>
<proteinExistence type="predicted"/>
<dbReference type="CDD" id="cd00038">
    <property type="entry name" value="CAP_ED"/>
    <property type="match status" value="1"/>
</dbReference>
<dbReference type="RefSeq" id="WP_407347196.1">
    <property type="nucleotide sequence ID" value="NZ_CP136864.1"/>
</dbReference>
<protein>
    <submittedName>
        <fullName evidence="3">Cyclic nucleotide-binding domain-containing protein</fullName>
    </submittedName>
</protein>
<gene>
    <name evidence="3" type="ORF">R0135_12470</name>
</gene>
<evidence type="ECO:0000313" key="4">
    <source>
        <dbReference type="Proteomes" id="UP001626537"/>
    </source>
</evidence>
<name>A0ABZ0I3B8_9GAMM</name>
<keyword evidence="4" id="KW-1185">Reference proteome</keyword>
<dbReference type="InterPro" id="IPR018490">
    <property type="entry name" value="cNMP-bd_dom_sf"/>
</dbReference>
<dbReference type="InterPro" id="IPR000595">
    <property type="entry name" value="cNMP-bd_dom"/>
</dbReference>
<dbReference type="Gene3D" id="2.60.120.10">
    <property type="entry name" value="Jelly Rolls"/>
    <property type="match status" value="1"/>
</dbReference>
<accession>A0ABZ0I3B8</accession>
<dbReference type="PANTHER" id="PTHR24567:SF74">
    <property type="entry name" value="HTH-TYPE TRANSCRIPTIONAL REGULATOR ARCR"/>
    <property type="match status" value="1"/>
</dbReference>